<evidence type="ECO:0000313" key="1">
    <source>
        <dbReference type="EMBL" id="GEP45762.1"/>
    </source>
</evidence>
<proteinExistence type="predicted"/>
<name>A0A512MG98_9BACT</name>
<sequence length="79" mass="8597">MMAIGMLSPTTDIEAITNQIYVEFEGVNDAWLKTLEVPKVAGGQIHADQLERVAMEIRTIGAPAYVQTCCTSPSMIVAR</sequence>
<reference evidence="1 2" key="1">
    <citation type="submission" date="2019-07" db="EMBL/GenBank/DDBJ databases">
        <title>Whole genome shotgun sequence of Brevifollis gellanilyticus NBRC 108608.</title>
        <authorList>
            <person name="Hosoyama A."/>
            <person name="Uohara A."/>
            <person name="Ohji S."/>
            <person name="Ichikawa N."/>
        </authorList>
    </citation>
    <scope>NUCLEOTIDE SEQUENCE [LARGE SCALE GENOMIC DNA]</scope>
    <source>
        <strain evidence="1 2">NBRC 108608</strain>
    </source>
</reference>
<protein>
    <submittedName>
        <fullName evidence="1">Uncharacterized protein</fullName>
    </submittedName>
</protein>
<organism evidence="1 2">
    <name type="scientific">Brevifollis gellanilyticus</name>
    <dbReference type="NCBI Taxonomy" id="748831"/>
    <lineage>
        <taxon>Bacteria</taxon>
        <taxon>Pseudomonadati</taxon>
        <taxon>Verrucomicrobiota</taxon>
        <taxon>Verrucomicrobiia</taxon>
        <taxon>Verrucomicrobiales</taxon>
        <taxon>Verrucomicrobiaceae</taxon>
    </lineage>
</organism>
<gene>
    <name evidence="1" type="ORF">BGE01nite_50530</name>
</gene>
<accession>A0A512MG98</accession>
<dbReference type="EMBL" id="BKAG01000058">
    <property type="protein sequence ID" value="GEP45762.1"/>
    <property type="molecule type" value="Genomic_DNA"/>
</dbReference>
<dbReference type="RefSeq" id="WP_146854950.1">
    <property type="nucleotide sequence ID" value="NZ_BKAG01000058.1"/>
</dbReference>
<comment type="caution">
    <text evidence="1">The sequence shown here is derived from an EMBL/GenBank/DDBJ whole genome shotgun (WGS) entry which is preliminary data.</text>
</comment>
<dbReference type="AlphaFoldDB" id="A0A512MG98"/>
<keyword evidence="2" id="KW-1185">Reference proteome</keyword>
<dbReference type="Proteomes" id="UP000321577">
    <property type="component" value="Unassembled WGS sequence"/>
</dbReference>
<evidence type="ECO:0000313" key="2">
    <source>
        <dbReference type="Proteomes" id="UP000321577"/>
    </source>
</evidence>